<dbReference type="InterPro" id="IPR006143">
    <property type="entry name" value="RND_pump_MFP"/>
</dbReference>
<evidence type="ECO:0000256" key="4">
    <source>
        <dbReference type="SAM" id="MobiDB-lite"/>
    </source>
</evidence>
<dbReference type="Gene3D" id="2.40.420.20">
    <property type="match status" value="1"/>
</dbReference>
<protein>
    <submittedName>
        <fullName evidence="8">Membrane fusion protein, multidrug efflux system</fullName>
    </submittedName>
</protein>
<dbReference type="GO" id="GO:1990281">
    <property type="term" value="C:efflux pump complex"/>
    <property type="evidence" value="ECO:0007669"/>
    <property type="project" value="TreeGrafter"/>
</dbReference>
<accession>A0A1H3XU35</accession>
<dbReference type="RefSeq" id="WP_091338652.1">
    <property type="nucleotide sequence ID" value="NZ_FNRM01000001.1"/>
</dbReference>
<feature type="domain" description="Multidrug resistance protein MdtA-like C-terminal permuted SH3" evidence="7">
    <location>
        <begin position="281"/>
        <end position="342"/>
    </location>
</feature>
<comment type="subcellular location">
    <subcellularLocation>
        <location evidence="1">Cell envelope</location>
    </subcellularLocation>
</comment>
<proteinExistence type="inferred from homology"/>
<dbReference type="OrthoDB" id="9806939at2"/>
<dbReference type="InterPro" id="IPR058627">
    <property type="entry name" value="MdtA-like_C"/>
</dbReference>
<evidence type="ECO:0000259" key="7">
    <source>
        <dbReference type="Pfam" id="PF25967"/>
    </source>
</evidence>
<feature type="domain" description="CusB-like beta-barrel" evidence="6">
    <location>
        <begin position="199"/>
        <end position="273"/>
    </location>
</feature>
<gene>
    <name evidence="8" type="ORF">SAMN04488051_101399</name>
</gene>
<dbReference type="Gene3D" id="1.10.287.470">
    <property type="entry name" value="Helix hairpin bin"/>
    <property type="match status" value="1"/>
</dbReference>
<dbReference type="FunFam" id="2.40.30.170:FF:000010">
    <property type="entry name" value="Efflux RND transporter periplasmic adaptor subunit"/>
    <property type="match status" value="1"/>
</dbReference>
<keyword evidence="3" id="KW-0813">Transport</keyword>
<evidence type="ECO:0000259" key="5">
    <source>
        <dbReference type="Pfam" id="PF25917"/>
    </source>
</evidence>
<dbReference type="Proteomes" id="UP000198773">
    <property type="component" value="Unassembled WGS sequence"/>
</dbReference>
<keyword evidence="9" id="KW-1185">Reference proteome</keyword>
<dbReference type="Pfam" id="PF25967">
    <property type="entry name" value="RND-MFP_C"/>
    <property type="match status" value="1"/>
</dbReference>
<sequence>MFKRMSLMLLAVLIVFGGIFGYKAIGNHFMNQFFDTMPMPTASITAAKAEPDRWETAISAVGSFVARQGTELTSETSGIVREILFESGAAVEQGQLLVKLDDSIDQPELARLQAAEKLAHIELNRNQRLFQERSVSELDLRRRESEAEQAAAAVRMQQARIAQKEIRAPFSGILGIRRVNLGQMLSPGSAVVSLEALDPVYLNFTLPEQRLSQIHVGQQVRVRVDAHLEQAFEGEITAIAPGVRPSSRSVEIQATLQNPEHQLRPGMFGRVEVLTGQVQEVLLVPQTAIQFNTYGNSVFVLREEDGQLKAFQRFVQTGETRGDLINVLGGLEPGDQVATSGLLKLRNGAAVKVSDNGNAQPSAELNPQPANQ</sequence>
<dbReference type="EMBL" id="FNRM01000001">
    <property type="protein sequence ID" value="SEA02965.1"/>
    <property type="molecule type" value="Genomic_DNA"/>
</dbReference>
<evidence type="ECO:0000256" key="2">
    <source>
        <dbReference type="ARBA" id="ARBA00009477"/>
    </source>
</evidence>
<comment type="similarity">
    <text evidence="2">Belongs to the membrane fusion protein (MFP) (TC 8.A.1) family.</text>
</comment>
<dbReference type="NCBIfam" id="TIGR01730">
    <property type="entry name" value="RND_mfp"/>
    <property type="match status" value="1"/>
</dbReference>
<evidence type="ECO:0000259" key="6">
    <source>
        <dbReference type="Pfam" id="PF25954"/>
    </source>
</evidence>
<evidence type="ECO:0000256" key="1">
    <source>
        <dbReference type="ARBA" id="ARBA00004196"/>
    </source>
</evidence>
<dbReference type="AlphaFoldDB" id="A0A1H3XU35"/>
<dbReference type="PANTHER" id="PTHR30469:SF11">
    <property type="entry name" value="BLL4320 PROTEIN"/>
    <property type="match status" value="1"/>
</dbReference>
<feature type="compositionally biased region" description="Polar residues" evidence="4">
    <location>
        <begin position="355"/>
        <end position="372"/>
    </location>
</feature>
<dbReference type="STRING" id="152573.SAMN04488051_101399"/>
<dbReference type="Gene3D" id="2.40.30.170">
    <property type="match status" value="1"/>
</dbReference>
<dbReference type="InterPro" id="IPR058792">
    <property type="entry name" value="Beta-barrel_RND_2"/>
</dbReference>
<dbReference type="Pfam" id="PF25917">
    <property type="entry name" value="BSH_RND"/>
    <property type="match status" value="1"/>
</dbReference>
<dbReference type="InterPro" id="IPR058625">
    <property type="entry name" value="MdtA-like_BSH"/>
</dbReference>
<reference evidence="8 9" key="1">
    <citation type="submission" date="2016-10" db="EMBL/GenBank/DDBJ databases">
        <authorList>
            <person name="de Groot N.N."/>
        </authorList>
    </citation>
    <scope>NUCLEOTIDE SEQUENCE [LARGE SCALE GENOMIC DNA]</scope>
    <source>
        <strain evidence="8 9">CGMCC 1.3430</strain>
    </source>
</reference>
<dbReference type="PANTHER" id="PTHR30469">
    <property type="entry name" value="MULTIDRUG RESISTANCE PROTEIN MDTA"/>
    <property type="match status" value="1"/>
</dbReference>
<evidence type="ECO:0000313" key="9">
    <source>
        <dbReference type="Proteomes" id="UP000198773"/>
    </source>
</evidence>
<organism evidence="8 9">
    <name type="scientific">Alkalimonas amylolytica</name>
    <dbReference type="NCBI Taxonomy" id="152573"/>
    <lineage>
        <taxon>Bacteria</taxon>
        <taxon>Pseudomonadati</taxon>
        <taxon>Pseudomonadota</taxon>
        <taxon>Gammaproteobacteria</taxon>
        <taxon>Alkalimonas</taxon>
    </lineage>
</organism>
<name>A0A1H3XU35_ALKAM</name>
<feature type="region of interest" description="Disordered" evidence="4">
    <location>
        <begin position="353"/>
        <end position="372"/>
    </location>
</feature>
<dbReference type="Gene3D" id="2.40.50.100">
    <property type="match status" value="1"/>
</dbReference>
<evidence type="ECO:0000256" key="3">
    <source>
        <dbReference type="ARBA" id="ARBA00022448"/>
    </source>
</evidence>
<evidence type="ECO:0000313" key="8">
    <source>
        <dbReference type="EMBL" id="SEA02965.1"/>
    </source>
</evidence>
<dbReference type="Pfam" id="PF25954">
    <property type="entry name" value="Beta-barrel_RND_2"/>
    <property type="match status" value="1"/>
</dbReference>
<dbReference type="GO" id="GO:0015562">
    <property type="term" value="F:efflux transmembrane transporter activity"/>
    <property type="evidence" value="ECO:0007669"/>
    <property type="project" value="TreeGrafter"/>
</dbReference>
<feature type="domain" description="Multidrug resistance protein MdtA-like barrel-sandwich hybrid" evidence="5">
    <location>
        <begin position="71"/>
        <end position="190"/>
    </location>
</feature>
<dbReference type="SUPFAM" id="SSF111369">
    <property type="entry name" value="HlyD-like secretion proteins"/>
    <property type="match status" value="1"/>
</dbReference>